<dbReference type="EMBL" id="LCFS01000026">
    <property type="protein sequence ID" value="KKS99077.1"/>
    <property type="molecule type" value="Genomic_DNA"/>
</dbReference>
<dbReference type="Proteomes" id="UP000034646">
    <property type="component" value="Unassembled WGS sequence"/>
</dbReference>
<gene>
    <name evidence="1" type="ORF">UV76_C0026G0006</name>
</gene>
<protein>
    <recommendedName>
        <fullName evidence="3">NlpC/P60 domain-containing protein</fullName>
    </recommendedName>
</protein>
<organism evidence="1 2">
    <name type="scientific">Candidatus Nomurabacteria bacterium GW2011_GWA2_43_15</name>
    <dbReference type="NCBI Taxonomy" id="1618738"/>
    <lineage>
        <taxon>Bacteria</taxon>
        <taxon>Candidatus Nomuraibacteriota</taxon>
    </lineage>
</organism>
<accession>A0A0G1DND0</accession>
<name>A0A0G1DND0_9BACT</name>
<evidence type="ECO:0000313" key="1">
    <source>
        <dbReference type="EMBL" id="KKS99077.1"/>
    </source>
</evidence>
<reference evidence="1 2" key="1">
    <citation type="journal article" date="2015" name="Nature">
        <title>rRNA introns, odd ribosomes, and small enigmatic genomes across a large radiation of phyla.</title>
        <authorList>
            <person name="Brown C.T."/>
            <person name="Hug L.A."/>
            <person name="Thomas B.C."/>
            <person name="Sharon I."/>
            <person name="Castelle C.J."/>
            <person name="Singh A."/>
            <person name="Wilkins M.J."/>
            <person name="Williams K.H."/>
            <person name="Banfield J.F."/>
        </authorList>
    </citation>
    <scope>NUCLEOTIDE SEQUENCE [LARGE SCALE GENOMIC DNA]</scope>
</reference>
<comment type="caution">
    <text evidence="1">The sequence shown here is derived from an EMBL/GenBank/DDBJ whole genome shotgun (WGS) entry which is preliminary data.</text>
</comment>
<dbReference type="AlphaFoldDB" id="A0A0G1DND0"/>
<sequence>MIEFGYNDLVDFIKANQSLVELAEKYQHITYRDVCVPVPYFINTAEQIYKQAMKDVGIEGEAINKVIQLIKGGKTPLGSGGGKGSPEEITQDLTRLMHYLSDQGYHPTKPVHVRGWMTEMHIGLDCAGYVYNILDLIEKSQGVEILKALAWVNPEDIKRSHAGAFIYDSENLEEIRDYGNLKPLDIIITKDHTHVGIFAEYQNELCLTDCSMGKNGITFSKIVRNSAVLTVEEADYWNKVLNSHEVIIRRLTF</sequence>
<evidence type="ECO:0000313" key="2">
    <source>
        <dbReference type="Proteomes" id="UP000034646"/>
    </source>
</evidence>
<evidence type="ECO:0008006" key="3">
    <source>
        <dbReference type="Google" id="ProtNLM"/>
    </source>
</evidence>
<proteinExistence type="predicted"/>